<feature type="transmembrane region" description="Helical" evidence="4">
    <location>
        <begin position="12"/>
        <end position="32"/>
    </location>
</feature>
<dbReference type="InterPro" id="IPR011990">
    <property type="entry name" value="TPR-like_helical_dom_sf"/>
</dbReference>
<dbReference type="GO" id="GO:0046813">
    <property type="term" value="P:receptor-mediated virion attachment to host cell"/>
    <property type="evidence" value="ECO:0007669"/>
    <property type="project" value="TreeGrafter"/>
</dbReference>
<name>D7BB14_ALLS1</name>
<keyword evidence="4" id="KW-0472">Membrane</keyword>
<dbReference type="InterPro" id="IPR019734">
    <property type="entry name" value="TPR_rpt"/>
</dbReference>
<dbReference type="GO" id="GO:0009279">
    <property type="term" value="C:cell outer membrane"/>
    <property type="evidence" value="ECO:0007669"/>
    <property type="project" value="TreeGrafter"/>
</dbReference>
<dbReference type="eggNOG" id="COG0457">
    <property type="taxonomic scope" value="Bacteria"/>
</dbReference>
<keyword evidence="4" id="KW-0812">Transmembrane</keyword>
<evidence type="ECO:0000313" key="5">
    <source>
        <dbReference type="EMBL" id="ADH64388.1"/>
    </source>
</evidence>
<dbReference type="Pfam" id="PF13181">
    <property type="entry name" value="TPR_8"/>
    <property type="match status" value="1"/>
</dbReference>
<dbReference type="OrthoDB" id="439209at2"/>
<accession>D7BB14</accession>
<dbReference type="EMBL" id="CP002042">
    <property type="protein sequence ID" value="ADH64388.1"/>
    <property type="molecule type" value="Genomic_DNA"/>
</dbReference>
<dbReference type="KEGG" id="msv:Mesil_2538"/>
<reference evidence="5 6" key="1">
    <citation type="journal article" date="2010" name="Stand. Genomic Sci.">
        <title>Complete genome sequence of Meiothermus silvanus type strain (VI-R2).</title>
        <authorList>
            <person name="Sikorski J."/>
            <person name="Tindall B.J."/>
            <person name="Lowry S."/>
            <person name="Lucas S."/>
            <person name="Nolan M."/>
            <person name="Copeland A."/>
            <person name="Glavina Del Rio T."/>
            <person name="Tice H."/>
            <person name="Cheng J.F."/>
            <person name="Han C."/>
            <person name="Pitluck S."/>
            <person name="Liolios K."/>
            <person name="Ivanova N."/>
            <person name="Mavromatis K."/>
            <person name="Mikhailova N."/>
            <person name="Pati A."/>
            <person name="Goodwin L."/>
            <person name="Chen A."/>
            <person name="Palaniappan K."/>
            <person name="Land M."/>
            <person name="Hauser L."/>
            <person name="Chang Y.J."/>
            <person name="Jeffries C.D."/>
            <person name="Rohde M."/>
            <person name="Goker M."/>
            <person name="Woyke T."/>
            <person name="Bristow J."/>
            <person name="Eisen J.A."/>
            <person name="Markowitz V."/>
            <person name="Hugenholtz P."/>
            <person name="Kyrpides N.C."/>
            <person name="Klenk H.P."/>
            <person name="Lapidus A."/>
        </authorList>
    </citation>
    <scope>NUCLEOTIDE SEQUENCE [LARGE SCALE GENOMIC DNA]</scope>
    <source>
        <strain evidence="6">ATCC 700542 / DSM 9946 / VI-R2</strain>
    </source>
</reference>
<dbReference type="Proteomes" id="UP000001916">
    <property type="component" value="Chromosome"/>
</dbReference>
<proteinExistence type="predicted"/>
<dbReference type="Gene3D" id="1.25.40.10">
    <property type="entry name" value="Tetratricopeptide repeat domain"/>
    <property type="match status" value="2"/>
</dbReference>
<evidence type="ECO:0000256" key="2">
    <source>
        <dbReference type="ARBA" id="ARBA00022803"/>
    </source>
</evidence>
<dbReference type="STRING" id="526227.Mesil_2538"/>
<feature type="repeat" description="TPR" evidence="3">
    <location>
        <begin position="402"/>
        <end position="435"/>
    </location>
</feature>
<protein>
    <submittedName>
        <fullName evidence="5">TPR repeat-containing protein</fullName>
    </submittedName>
</protein>
<evidence type="ECO:0000313" key="6">
    <source>
        <dbReference type="Proteomes" id="UP000001916"/>
    </source>
</evidence>
<dbReference type="RefSeq" id="WP_013158929.1">
    <property type="nucleotide sequence ID" value="NC_014212.1"/>
</dbReference>
<dbReference type="SMART" id="SM00028">
    <property type="entry name" value="TPR"/>
    <property type="match status" value="7"/>
</dbReference>
<dbReference type="PANTHER" id="PTHR44858">
    <property type="entry name" value="TETRATRICOPEPTIDE REPEAT PROTEIN 6"/>
    <property type="match status" value="1"/>
</dbReference>
<sequence length="447" mass="49824">MLASRPLERNLKPLWIGTALLLAVIVAISTYSSRPSLPESYRYPFNSNGQTSDAFERELAFYQERIRRNPGDGMDLAALAGVYLRKARVSGWSGWYLLAEQSAQRSLANLPFANNGAWLILAEIASARHDFAGALQIADQVLKQRNDEGAHSLKSTVFLAQGKLEQARQEIEPLIQNLPSLRNLSQRALIYLAQGKEALALEDFRRALSLEEPGDPYGSAWVRTLLGRYYAQHGQQVLAAGLFAEALRISPQFPLALQMLGELETRTGDYRAAEGHFNQILFRFRDSATLYDHAAFRGLARIYKLKGDGAQAERFWVDSEKTLRRDVNSGAFGHQRELAQLLLERGRAVDFPEALKLAQSELKNRRDAETLSVLAWALLENGRARQAEKAIGEALGYGVKDAVLYYRAGQIQAALGKTEAAQAFYKQAMVIDPKLDKRARTMLGLGE</sequence>
<keyword evidence="4" id="KW-1133">Transmembrane helix</keyword>
<dbReference type="InterPro" id="IPR050498">
    <property type="entry name" value="Ycf3"/>
</dbReference>
<dbReference type="PANTHER" id="PTHR44858:SF1">
    <property type="entry name" value="UDP-N-ACETYLGLUCOSAMINE--PEPTIDE N-ACETYLGLUCOSAMINYLTRANSFERASE SPINDLY-RELATED"/>
    <property type="match status" value="1"/>
</dbReference>
<dbReference type="Pfam" id="PF13424">
    <property type="entry name" value="TPR_12"/>
    <property type="match status" value="1"/>
</dbReference>
<evidence type="ECO:0000256" key="4">
    <source>
        <dbReference type="SAM" id="Phobius"/>
    </source>
</evidence>
<keyword evidence="2 3" id="KW-0802">TPR repeat</keyword>
<evidence type="ECO:0000256" key="3">
    <source>
        <dbReference type="PROSITE-ProRule" id="PRU00339"/>
    </source>
</evidence>
<dbReference type="HOGENOM" id="CLU_047224_0_0_0"/>
<dbReference type="AlphaFoldDB" id="D7BB14"/>
<keyword evidence="1" id="KW-0677">Repeat</keyword>
<dbReference type="PROSITE" id="PS50005">
    <property type="entry name" value="TPR"/>
    <property type="match status" value="1"/>
</dbReference>
<evidence type="ECO:0000256" key="1">
    <source>
        <dbReference type="ARBA" id="ARBA00022737"/>
    </source>
</evidence>
<dbReference type="SUPFAM" id="SSF48452">
    <property type="entry name" value="TPR-like"/>
    <property type="match status" value="2"/>
</dbReference>
<gene>
    <name evidence="5" type="ordered locus">Mesil_2538</name>
</gene>
<keyword evidence="6" id="KW-1185">Reference proteome</keyword>
<organism evidence="5 6">
    <name type="scientific">Allomeiothermus silvanus (strain ATCC 700542 / DSM 9946 / NBRC 106475 / NCIMB 13440 / VI-R2)</name>
    <name type="common">Thermus silvanus</name>
    <dbReference type="NCBI Taxonomy" id="526227"/>
    <lineage>
        <taxon>Bacteria</taxon>
        <taxon>Thermotogati</taxon>
        <taxon>Deinococcota</taxon>
        <taxon>Deinococci</taxon>
        <taxon>Thermales</taxon>
        <taxon>Thermaceae</taxon>
        <taxon>Allomeiothermus</taxon>
    </lineage>
</organism>